<dbReference type="AlphaFoldDB" id="A0A850Q613"/>
<evidence type="ECO:0000256" key="4">
    <source>
        <dbReference type="ARBA" id="ARBA00023163"/>
    </source>
</evidence>
<dbReference type="InterPro" id="IPR036390">
    <property type="entry name" value="WH_DNA-bd_sf"/>
</dbReference>
<dbReference type="SUPFAM" id="SSF46785">
    <property type="entry name" value="Winged helix' DNA-binding domain"/>
    <property type="match status" value="1"/>
</dbReference>
<comment type="similarity">
    <text evidence="1">Belongs to the LysR transcriptional regulatory family.</text>
</comment>
<dbReference type="GO" id="GO:0003700">
    <property type="term" value="F:DNA-binding transcription factor activity"/>
    <property type="evidence" value="ECO:0007669"/>
    <property type="project" value="InterPro"/>
</dbReference>
<dbReference type="InterPro" id="IPR005119">
    <property type="entry name" value="LysR_subst-bd"/>
</dbReference>
<dbReference type="InterPro" id="IPR036388">
    <property type="entry name" value="WH-like_DNA-bd_sf"/>
</dbReference>
<keyword evidence="4" id="KW-0804">Transcription</keyword>
<reference evidence="6 7" key="1">
    <citation type="submission" date="2020-04" db="EMBL/GenBank/DDBJ databases">
        <title>Donghicola sp., a member of the Rhodobacteraceae family isolated from mangrove forest in Thailand.</title>
        <authorList>
            <person name="Charoenyingcharoen P."/>
            <person name="Yukphan P."/>
        </authorList>
    </citation>
    <scope>NUCLEOTIDE SEQUENCE [LARGE SCALE GENOMIC DNA]</scope>
    <source>
        <strain evidence="6 7">B5-SW-15</strain>
    </source>
</reference>
<dbReference type="PANTHER" id="PTHR30537:SF1">
    <property type="entry name" value="HTH-TYPE TRANSCRIPTIONAL REGULATOR PGRR"/>
    <property type="match status" value="1"/>
</dbReference>
<dbReference type="FunFam" id="1.10.10.10:FF:000001">
    <property type="entry name" value="LysR family transcriptional regulator"/>
    <property type="match status" value="1"/>
</dbReference>
<organism evidence="6 7">
    <name type="scientific">Donghicola mangrovi</name>
    <dbReference type="NCBI Taxonomy" id="2729614"/>
    <lineage>
        <taxon>Bacteria</taxon>
        <taxon>Pseudomonadati</taxon>
        <taxon>Pseudomonadota</taxon>
        <taxon>Alphaproteobacteria</taxon>
        <taxon>Rhodobacterales</taxon>
        <taxon>Roseobacteraceae</taxon>
        <taxon>Donghicola</taxon>
    </lineage>
</organism>
<protein>
    <submittedName>
        <fullName evidence="6">LysR family transcriptional regulator</fullName>
    </submittedName>
</protein>
<dbReference type="RefSeq" id="WP_177158735.1">
    <property type="nucleotide sequence ID" value="NZ_JABCJE010000012.1"/>
</dbReference>
<dbReference type="PRINTS" id="PR00039">
    <property type="entry name" value="HTHLYSR"/>
</dbReference>
<dbReference type="Gene3D" id="3.40.190.290">
    <property type="match status" value="1"/>
</dbReference>
<evidence type="ECO:0000256" key="2">
    <source>
        <dbReference type="ARBA" id="ARBA00023015"/>
    </source>
</evidence>
<dbReference type="GO" id="GO:0006351">
    <property type="term" value="P:DNA-templated transcription"/>
    <property type="evidence" value="ECO:0007669"/>
    <property type="project" value="TreeGrafter"/>
</dbReference>
<accession>A0A850Q613</accession>
<evidence type="ECO:0000259" key="5">
    <source>
        <dbReference type="PROSITE" id="PS50931"/>
    </source>
</evidence>
<dbReference type="Pfam" id="PF03466">
    <property type="entry name" value="LysR_substrate"/>
    <property type="match status" value="1"/>
</dbReference>
<keyword evidence="3" id="KW-0238">DNA-binding</keyword>
<proteinExistence type="inferred from homology"/>
<dbReference type="EMBL" id="JABCJE010000012">
    <property type="protein sequence ID" value="NVO25177.1"/>
    <property type="molecule type" value="Genomic_DNA"/>
</dbReference>
<keyword evidence="2" id="KW-0805">Transcription regulation</keyword>
<dbReference type="Pfam" id="PF00126">
    <property type="entry name" value="HTH_1"/>
    <property type="match status" value="1"/>
</dbReference>
<dbReference type="Gene3D" id="1.10.10.10">
    <property type="entry name" value="Winged helix-like DNA-binding domain superfamily/Winged helix DNA-binding domain"/>
    <property type="match status" value="1"/>
</dbReference>
<feature type="domain" description="HTH lysR-type" evidence="5">
    <location>
        <begin position="11"/>
        <end position="61"/>
    </location>
</feature>
<dbReference type="InterPro" id="IPR000847">
    <property type="entry name" value="LysR_HTH_N"/>
</dbReference>
<gene>
    <name evidence="6" type="ORF">HJ536_17610</name>
</gene>
<dbReference type="InterPro" id="IPR058163">
    <property type="entry name" value="LysR-type_TF_proteobact-type"/>
</dbReference>
<dbReference type="CDD" id="cd08474">
    <property type="entry name" value="PBP2_CrgA_like_5"/>
    <property type="match status" value="1"/>
</dbReference>
<sequence>MKREELADQTVFLAVAEQGSFTRAAAHLGISQSAVSHTMRRLEASLGFRLLNRNSRSVSTTEMGDKLLASLRPNLGQIENRIEELRSLRGTPSGLVRITTSATAARTILWPVIRDLVRDYPDIQIEVNTNPALSDLAEGRFDCALRLAEGVPPDMIAVPVTGPLQMAAVGSPAYFAARGVPLHPRDLDGHACLNMRFGPNAPIYDWEFEKDGETLVRKVNGPFTFNDADFCVQAAREGYGIAFVGLPEVQPDLDTGKLQRVLADWCDPFEGFHLCYSSRRQMSSAFRLLVDRLRHRPT</sequence>
<dbReference type="GO" id="GO:0043565">
    <property type="term" value="F:sequence-specific DNA binding"/>
    <property type="evidence" value="ECO:0007669"/>
    <property type="project" value="TreeGrafter"/>
</dbReference>
<name>A0A850Q613_9RHOB</name>
<comment type="caution">
    <text evidence="6">The sequence shown here is derived from an EMBL/GenBank/DDBJ whole genome shotgun (WGS) entry which is preliminary data.</text>
</comment>
<evidence type="ECO:0000256" key="3">
    <source>
        <dbReference type="ARBA" id="ARBA00023125"/>
    </source>
</evidence>
<dbReference type="PROSITE" id="PS50931">
    <property type="entry name" value="HTH_LYSR"/>
    <property type="match status" value="1"/>
</dbReference>
<evidence type="ECO:0000313" key="7">
    <source>
        <dbReference type="Proteomes" id="UP000592216"/>
    </source>
</evidence>
<evidence type="ECO:0000256" key="1">
    <source>
        <dbReference type="ARBA" id="ARBA00009437"/>
    </source>
</evidence>
<dbReference type="PANTHER" id="PTHR30537">
    <property type="entry name" value="HTH-TYPE TRANSCRIPTIONAL REGULATOR"/>
    <property type="match status" value="1"/>
</dbReference>
<evidence type="ECO:0000313" key="6">
    <source>
        <dbReference type="EMBL" id="NVO25177.1"/>
    </source>
</evidence>
<dbReference type="Proteomes" id="UP000592216">
    <property type="component" value="Unassembled WGS sequence"/>
</dbReference>
<dbReference type="SUPFAM" id="SSF53850">
    <property type="entry name" value="Periplasmic binding protein-like II"/>
    <property type="match status" value="1"/>
</dbReference>